<dbReference type="InterPro" id="IPR009057">
    <property type="entry name" value="Homeodomain-like_sf"/>
</dbReference>
<keyword evidence="5" id="KW-0238">DNA-binding</keyword>
<dbReference type="GO" id="GO:0005634">
    <property type="term" value="C:nucleus"/>
    <property type="evidence" value="ECO:0007669"/>
    <property type="project" value="UniProtKB-SubCell"/>
</dbReference>
<dbReference type="InterPro" id="IPR001005">
    <property type="entry name" value="SANT/Myb"/>
</dbReference>
<proteinExistence type="predicted"/>
<dbReference type="InterPro" id="IPR017930">
    <property type="entry name" value="Myb_dom"/>
</dbReference>
<dbReference type="InterPro" id="IPR001789">
    <property type="entry name" value="Sig_transdc_resp-reg_receiver"/>
</dbReference>
<feature type="region of interest" description="Disordered" evidence="10">
    <location>
        <begin position="179"/>
        <end position="204"/>
    </location>
</feature>
<dbReference type="FunFam" id="1.10.10.60:FF:000007">
    <property type="entry name" value="Two-component response regulator"/>
    <property type="match status" value="1"/>
</dbReference>
<evidence type="ECO:0000256" key="6">
    <source>
        <dbReference type="ARBA" id="ARBA00023159"/>
    </source>
</evidence>
<dbReference type="Gene3D" id="3.40.50.2300">
    <property type="match status" value="1"/>
</dbReference>
<dbReference type="PROSITE" id="PS51294">
    <property type="entry name" value="HTH_MYB"/>
    <property type="match status" value="1"/>
</dbReference>
<keyword evidence="7" id="KW-0804">Transcription</keyword>
<dbReference type="Proteomes" id="UP001140949">
    <property type="component" value="Unassembled WGS sequence"/>
</dbReference>
<organism evidence="13 14">
    <name type="scientific">Iris pallida</name>
    <name type="common">Sweet iris</name>
    <dbReference type="NCBI Taxonomy" id="29817"/>
    <lineage>
        <taxon>Eukaryota</taxon>
        <taxon>Viridiplantae</taxon>
        <taxon>Streptophyta</taxon>
        <taxon>Embryophyta</taxon>
        <taxon>Tracheophyta</taxon>
        <taxon>Spermatophyta</taxon>
        <taxon>Magnoliopsida</taxon>
        <taxon>Liliopsida</taxon>
        <taxon>Asparagales</taxon>
        <taxon>Iridaceae</taxon>
        <taxon>Iridoideae</taxon>
        <taxon>Irideae</taxon>
        <taxon>Iris</taxon>
    </lineage>
</organism>
<comment type="caution">
    <text evidence="9">Lacks conserved residue(s) required for the propagation of feature annotation.</text>
</comment>
<feature type="domain" description="HTH myb-type" evidence="12">
    <location>
        <begin position="201"/>
        <end position="257"/>
    </location>
</feature>
<gene>
    <name evidence="13" type="ORF">M6B38_393525</name>
</gene>
<evidence type="ECO:0000259" key="11">
    <source>
        <dbReference type="PROSITE" id="PS50110"/>
    </source>
</evidence>
<evidence type="ECO:0000313" key="14">
    <source>
        <dbReference type="Proteomes" id="UP001140949"/>
    </source>
</evidence>
<dbReference type="InterPro" id="IPR011006">
    <property type="entry name" value="CheY-like_superfamily"/>
</dbReference>
<dbReference type="PROSITE" id="PS50110">
    <property type="entry name" value="RESPONSE_REGULATORY"/>
    <property type="match status" value="1"/>
</dbReference>
<feature type="domain" description="Response regulatory" evidence="11">
    <location>
        <begin position="1"/>
        <end position="102"/>
    </location>
</feature>
<dbReference type="PANTHER" id="PTHR43874">
    <property type="entry name" value="TWO-COMPONENT RESPONSE REGULATOR"/>
    <property type="match status" value="1"/>
</dbReference>
<evidence type="ECO:0000256" key="7">
    <source>
        <dbReference type="ARBA" id="ARBA00023163"/>
    </source>
</evidence>
<keyword evidence="8" id="KW-0539">Nucleus</keyword>
<reference evidence="13" key="2">
    <citation type="submission" date="2023-04" db="EMBL/GenBank/DDBJ databases">
        <authorList>
            <person name="Bruccoleri R.E."/>
            <person name="Oakeley E.J."/>
            <person name="Faust A.-M."/>
            <person name="Dessus-Babus S."/>
            <person name="Altorfer M."/>
            <person name="Burckhardt D."/>
            <person name="Oertli M."/>
            <person name="Naumann U."/>
            <person name="Petersen F."/>
            <person name="Wong J."/>
        </authorList>
    </citation>
    <scope>NUCLEOTIDE SEQUENCE</scope>
    <source>
        <strain evidence="13">GSM-AAB239-AS_SAM_17_03QT</strain>
        <tissue evidence="13">Leaf</tissue>
    </source>
</reference>
<dbReference type="Gene3D" id="1.10.10.60">
    <property type="entry name" value="Homeodomain-like"/>
    <property type="match status" value="1"/>
</dbReference>
<comment type="caution">
    <text evidence="13">The sequence shown here is derived from an EMBL/GenBank/DDBJ whole genome shotgun (WGS) entry which is preliminary data.</text>
</comment>
<dbReference type="InterPro" id="IPR006447">
    <property type="entry name" value="Myb_dom_plants"/>
</dbReference>
<dbReference type="SUPFAM" id="SSF46689">
    <property type="entry name" value="Homeodomain-like"/>
    <property type="match status" value="1"/>
</dbReference>
<evidence type="ECO:0000256" key="4">
    <source>
        <dbReference type="ARBA" id="ARBA00023015"/>
    </source>
</evidence>
<evidence type="ECO:0000313" key="13">
    <source>
        <dbReference type="EMBL" id="KAJ6821249.1"/>
    </source>
</evidence>
<dbReference type="NCBIfam" id="TIGR01557">
    <property type="entry name" value="myb_SHAQKYF"/>
    <property type="match status" value="1"/>
</dbReference>
<dbReference type="Pfam" id="PF00072">
    <property type="entry name" value="Response_reg"/>
    <property type="match status" value="1"/>
</dbReference>
<keyword evidence="3" id="KW-0902">Two-component regulatory system</keyword>
<keyword evidence="14" id="KW-1185">Reference proteome</keyword>
<protein>
    <submittedName>
        <fullName evidence="13">Response regulator 10</fullName>
    </submittedName>
</protein>
<evidence type="ECO:0000256" key="10">
    <source>
        <dbReference type="SAM" id="MobiDB-lite"/>
    </source>
</evidence>
<evidence type="ECO:0000256" key="3">
    <source>
        <dbReference type="ARBA" id="ARBA00023012"/>
    </source>
</evidence>
<comment type="subcellular location">
    <subcellularLocation>
        <location evidence="1">Nucleus</location>
    </subcellularLocation>
</comment>
<dbReference type="Pfam" id="PF00249">
    <property type="entry name" value="Myb_DNA-binding"/>
    <property type="match status" value="1"/>
</dbReference>
<dbReference type="PANTHER" id="PTHR43874:SF67">
    <property type="entry name" value="TWO-COMPONENT RESPONSE REGULATOR ARR2"/>
    <property type="match status" value="1"/>
</dbReference>
<evidence type="ECO:0000256" key="5">
    <source>
        <dbReference type="ARBA" id="ARBA00023125"/>
    </source>
</evidence>
<evidence type="ECO:0000256" key="1">
    <source>
        <dbReference type="ARBA" id="ARBA00004123"/>
    </source>
</evidence>
<evidence type="ECO:0000256" key="8">
    <source>
        <dbReference type="ARBA" id="ARBA00023242"/>
    </source>
</evidence>
<keyword evidence="4" id="KW-0805">Transcription regulation</keyword>
<accession>A0AAX6FXR7</accession>
<sequence length="548" mass="59738">MLLLCNYSVTTCGDANEAQSLVRSKGVDVASFDIVLCEVHLPGTSGFELLDVVVDRTDIPVVMISSDLASDVVRRAVTRGARDYLAKSVRMHSLEHLWRHLLGKEKWRSYIAKISGDTSELGKHRRVKEEEVIGTTSRLPKGVIKVKEEAVDDDVVDGYGTHASGVPIGAGGAVRVKQEFNGDEEEEEERRRRGSTVPSLKKPRMSWTPELHQKFVIAFNQLGTNASPKKIVEVMGVPDLTARHVASHLQKYRRNLKRAAPPVAIASTTPSASVAAVSWPGLVQPQPLQSMHIRPPTSTFQAGMYRNQYYPGLLLQQPQPVSLQYNIQTATANVPIGQAPNSAAGYDRAPVIDLDIDGMDSFLMHANASGSFQAGMDLPFVYPNHSQAISSHCNTQALTTSVPITDHRERSIPLIDRDIDDGIDIGGFALPGLDHDSGKRVEGSFYDQDNQMNQDFAGQVHLVLPAQYVNGGVLTDTDTDLGPCAVSGGGEAAMDTDNNSKALVPLDQSSSQVTNDKEVGSTSQSVATDIYDDSEEFIENLLNLYWYD</sequence>
<evidence type="ECO:0000256" key="2">
    <source>
        <dbReference type="ARBA" id="ARBA00022553"/>
    </source>
</evidence>
<dbReference type="GO" id="GO:0003677">
    <property type="term" value="F:DNA binding"/>
    <property type="evidence" value="ECO:0007669"/>
    <property type="project" value="UniProtKB-KW"/>
</dbReference>
<dbReference type="InterPro" id="IPR045279">
    <property type="entry name" value="ARR-like"/>
</dbReference>
<dbReference type="GO" id="GO:0000160">
    <property type="term" value="P:phosphorelay signal transduction system"/>
    <property type="evidence" value="ECO:0007669"/>
    <property type="project" value="UniProtKB-KW"/>
</dbReference>
<reference evidence="13" key="1">
    <citation type="journal article" date="2023" name="GigaByte">
        <title>Genome assembly of the bearded iris, Iris pallida Lam.</title>
        <authorList>
            <person name="Bruccoleri R.E."/>
            <person name="Oakeley E.J."/>
            <person name="Faust A.M.E."/>
            <person name="Altorfer M."/>
            <person name="Dessus-Babus S."/>
            <person name="Burckhardt D."/>
            <person name="Oertli M."/>
            <person name="Naumann U."/>
            <person name="Petersen F."/>
            <person name="Wong J."/>
        </authorList>
    </citation>
    <scope>NUCLEOTIDE SEQUENCE</scope>
    <source>
        <strain evidence="13">GSM-AAB239-AS_SAM_17_03QT</strain>
    </source>
</reference>
<dbReference type="SUPFAM" id="SSF52172">
    <property type="entry name" value="CheY-like"/>
    <property type="match status" value="1"/>
</dbReference>
<dbReference type="GO" id="GO:0009736">
    <property type="term" value="P:cytokinin-activated signaling pathway"/>
    <property type="evidence" value="ECO:0007669"/>
    <property type="project" value="InterPro"/>
</dbReference>
<dbReference type="AlphaFoldDB" id="A0AAX6FXR7"/>
<evidence type="ECO:0000256" key="9">
    <source>
        <dbReference type="PROSITE-ProRule" id="PRU00169"/>
    </source>
</evidence>
<evidence type="ECO:0000259" key="12">
    <source>
        <dbReference type="PROSITE" id="PS51294"/>
    </source>
</evidence>
<keyword evidence="6" id="KW-0010">Activator</keyword>
<name>A0AAX6FXR7_IRIPA</name>
<keyword evidence="2" id="KW-0597">Phosphoprotein</keyword>
<dbReference type="EMBL" id="JANAVB010025000">
    <property type="protein sequence ID" value="KAJ6821249.1"/>
    <property type="molecule type" value="Genomic_DNA"/>
</dbReference>